<dbReference type="InterPro" id="IPR000152">
    <property type="entry name" value="EGF-type_Asp/Asn_hydroxyl_site"/>
</dbReference>
<dbReference type="FunFam" id="3.30.200.20:FF:000043">
    <property type="entry name" value="Wall-associated receptor kinase 2"/>
    <property type="match status" value="1"/>
</dbReference>
<evidence type="ECO:0000256" key="14">
    <source>
        <dbReference type="ARBA" id="ARBA00047558"/>
    </source>
</evidence>
<comment type="catalytic activity">
    <reaction evidence="14">
        <text>L-seryl-[protein] + ATP = O-phospho-L-seryl-[protein] + ADP + H(+)</text>
        <dbReference type="Rhea" id="RHEA:17989"/>
        <dbReference type="Rhea" id="RHEA-COMP:9863"/>
        <dbReference type="Rhea" id="RHEA-COMP:11604"/>
        <dbReference type="ChEBI" id="CHEBI:15378"/>
        <dbReference type="ChEBI" id="CHEBI:29999"/>
        <dbReference type="ChEBI" id="CHEBI:30616"/>
        <dbReference type="ChEBI" id="CHEBI:83421"/>
        <dbReference type="ChEBI" id="CHEBI:456216"/>
    </reaction>
</comment>
<keyword evidence="8 17" id="KW-0547">Nucleotide-binding</keyword>
<evidence type="ECO:0000256" key="16">
    <source>
        <dbReference type="PROSITE-ProRule" id="PRU00076"/>
    </source>
</evidence>
<dbReference type="PANTHER" id="PTHR27005:SF283">
    <property type="entry name" value="OS02G0633066 PROTEIN"/>
    <property type="match status" value="1"/>
</dbReference>
<dbReference type="Pfam" id="PF00069">
    <property type="entry name" value="Pkinase"/>
    <property type="match status" value="1"/>
</dbReference>
<feature type="binding site" evidence="17">
    <location>
        <position position="237"/>
    </location>
    <ligand>
        <name>ATP</name>
        <dbReference type="ChEBI" id="CHEBI:30616"/>
    </ligand>
</feature>
<feature type="domain" description="Protein kinase" evidence="19">
    <location>
        <begin position="208"/>
        <end position="352"/>
    </location>
</feature>
<dbReference type="SMART" id="SM00179">
    <property type="entry name" value="EGF_CA"/>
    <property type="match status" value="1"/>
</dbReference>
<dbReference type="SUPFAM" id="SSF56112">
    <property type="entry name" value="Protein kinase-like (PK-like)"/>
    <property type="match status" value="1"/>
</dbReference>
<evidence type="ECO:0000256" key="15">
    <source>
        <dbReference type="ARBA" id="ARBA00047951"/>
    </source>
</evidence>
<dbReference type="FunFam" id="2.10.25.10:FF:000038">
    <property type="entry name" value="Fibrillin 2"/>
    <property type="match status" value="1"/>
</dbReference>
<dbReference type="PANTHER" id="PTHR27005">
    <property type="entry name" value="WALL-ASSOCIATED RECEPTOR KINASE-LIKE 21"/>
    <property type="match status" value="1"/>
</dbReference>
<dbReference type="GO" id="GO:0007166">
    <property type="term" value="P:cell surface receptor signaling pathway"/>
    <property type="evidence" value="ECO:0007669"/>
    <property type="project" value="InterPro"/>
</dbReference>
<evidence type="ECO:0000313" key="21">
    <source>
        <dbReference type="EMBL" id="CAA2985838.1"/>
    </source>
</evidence>
<dbReference type="InterPro" id="IPR045274">
    <property type="entry name" value="WAK-like"/>
</dbReference>
<protein>
    <submittedName>
        <fullName evidence="21">Wall-associated receptor kinase 2-like</fullName>
    </submittedName>
</protein>
<keyword evidence="3 16" id="KW-0245">EGF-like domain</keyword>
<keyword evidence="22" id="KW-1185">Reference proteome</keyword>
<name>A0A8S0S2A6_OLEEU</name>
<dbReference type="Gramene" id="OE9A062622T1">
    <property type="protein sequence ID" value="OE9A062622C1"/>
    <property type="gene ID" value="OE9A062622"/>
</dbReference>
<dbReference type="GO" id="GO:0005509">
    <property type="term" value="F:calcium ion binding"/>
    <property type="evidence" value="ECO:0007669"/>
    <property type="project" value="InterPro"/>
</dbReference>
<dbReference type="GO" id="GO:0005524">
    <property type="term" value="F:ATP binding"/>
    <property type="evidence" value="ECO:0007669"/>
    <property type="project" value="UniProtKB-UniRule"/>
</dbReference>
<dbReference type="InterPro" id="IPR000742">
    <property type="entry name" value="EGF"/>
</dbReference>
<dbReference type="EMBL" id="CACTIH010003830">
    <property type="protein sequence ID" value="CAA2985838.1"/>
    <property type="molecule type" value="Genomic_DNA"/>
</dbReference>
<evidence type="ECO:0000256" key="12">
    <source>
        <dbReference type="ARBA" id="ARBA00023136"/>
    </source>
</evidence>
<dbReference type="InterPro" id="IPR018097">
    <property type="entry name" value="EGF_Ca-bd_CS"/>
</dbReference>
<evidence type="ECO:0000256" key="2">
    <source>
        <dbReference type="ARBA" id="ARBA00022527"/>
    </source>
</evidence>
<dbReference type="CDD" id="cd00054">
    <property type="entry name" value="EGF_CA"/>
    <property type="match status" value="1"/>
</dbReference>
<evidence type="ECO:0000256" key="6">
    <source>
        <dbReference type="ARBA" id="ARBA00022729"/>
    </source>
</evidence>
<dbReference type="Pfam" id="PF07645">
    <property type="entry name" value="EGF_CA"/>
    <property type="match status" value="1"/>
</dbReference>
<keyword evidence="2" id="KW-0723">Serine/threonine-protein kinase</keyword>
<evidence type="ECO:0000256" key="4">
    <source>
        <dbReference type="ARBA" id="ARBA00022679"/>
    </source>
</evidence>
<evidence type="ECO:0000256" key="3">
    <source>
        <dbReference type="ARBA" id="ARBA00022536"/>
    </source>
</evidence>
<gene>
    <name evidence="21" type="ORF">OLEA9_A062622</name>
</gene>
<sequence length="352" mass="39488">MNKFTIVGCDDLALIAGTEGRNFTSGCVSLCSEKEDLLDGYCSGIGCCQTSIPKGLQRFSVVLGSLDNHTEVWSFDPCGYAFLDVNECENNPCDPQGICTNTAGSYNCSCPCGYFSDGRKDGRGGNTQSSRFPVTTMSLGLGFGFLALMIGITWSYFSIQKRKIIKLREKFFQQNCGFLLKQQLSTEGSLESAKVFSAEELEKATNNYAEDRILGRGGYGTVYKGILSDHRIVAIKKSRIMDQSQIELFINEVIILTQVNHRNVVKLLGCCLETEVPSLVYEYVPNDTLFYHIHNSGGKPWFSWENRLRIAAESAAARYMRSTLLGKWWKVSTFDNKVLWCYHFVFEFLLLL</sequence>
<comment type="caution">
    <text evidence="21">The sequence shown here is derived from an EMBL/GenBank/DDBJ whole genome shotgun (WGS) entry which is preliminary data.</text>
</comment>
<evidence type="ECO:0000256" key="5">
    <source>
        <dbReference type="ARBA" id="ARBA00022692"/>
    </source>
</evidence>
<evidence type="ECO:0000256" key="17">
    <source>
        <dbReference type="PROSITE-ProRule" id="PRU10141"/>
    </source>
</evidence>
<evidence type="ECO:0000256" key="18">
    <source>
        <dbReference type="SAM" id="Phobius"/>
    </source>
</evidence>
<dbReference type="GO" id="GO:0004674">
    <property type="term" value="F:protein serine/threonine kinase activity"/>
    <property type="evidence" value="ECO:0007669"/>
    <property type="project" value="UniProtKB-KW"/>
</dbReference>
<dbReference type="Proteomes" id="UP000594638">
    <property type="component" value="Unassembled WGS sequence"/>
</dbReference>
<keyword evidence="21" id="KW-0675">Receptor</keyword>
<keyword evidence="7" id="KW-0677">Repeat</keyword>
<evidence type="ECO:0000256" key="8">
    <source>
        <dbReference type="ARBA" id="ARBA00022741"/>
    </source>
</evidence>
<dbReference type="OrthoDB" id="4062651at2759"/>
<evidence type="ECO:0000256" key="10">
    <source>
        <dbReference type="ARBA" id="ARBA00022840"/>
    </source>
</evidence>
<dbReference type="SUPFAM" id="SSF57196">
    <property type="entry name" value="EGF/Laminin"/>
    <property type="match status" value="1"/>
</dbReference>
<evidence type="ECO:0000259" key="19">
    <source>
        <dbReference type="PROSITE" id="PS50011"/>
    </source>
</evidence>
<dbReference type="GO" id="GO:0005886">
    <property type="term" value="C:plasma membrane"/>
    <property type="evidence" value="ECO:0007669"/>
    <property type="project" value="TreeGrafter"/>
</dbReference>
<reference evidence="21 22" key="1">
    <citation type="submission" date="2019-12" db="EMBL/GenBank/DDBJ databases">
        <authorList>
            <person name="Alioto T."/>
            <person name="Alioto T."/>
            <person name="Gomez Garrido J."/>
        </authorList>
    </citation>
    <scope>NUCLEOTIDE SEQUENCE [LARGE SCALE GENOMIC DNA]</scope>
</reference>
<dbReference type="Gene3D" id="1.10.510.10">
    <property type="entry name" value="Transferase(Phosphotransferase) domain 1"/>
    <property type="match status" value="1"/>
</dbReference>
<keyword evidence="4" id="KW-0808">Transferase</keyword>
<dbReference type="InterPro" id="IPR001881">
    <property type="entry name" value="EGF-like_Ca-bd_dom"/>
</dbReference>
<evidence type="ECO:0000256" key="1">
    <source>
        <dbReference type="ARBA" id="ARBA00004479"/>
    </source>
</evidence>
<comment type="subcellular location">
    <subcellularLocation>
        <location evidence="1">Membrane</location>
        <topology evidence="1">Single-pass type I membrane protein</topology>
    </subcellularLocation>
</comment>
<dbReference type="Gene3D" id="2.10.25.10">
    <property type="entry name" value="Laminin"/>
    <property type="match status" value="1"/>
</dbReference>
<evidence type="ECO:0000256" key="9">
    <source>
        <dbReference type="ARBA" id="ARBA00022777"/>
    </source>
</evidence>
<evidence type="ECO:0000256" key="13">
    <source>
        <dbReference type="ARBA" id="ARBA00023157"/>
    </source>
</evidence>
<keyword evidence="12 18" id="KW-0472">Membrane</keyword>
<keyword evidence="5 18" id="KW-0812">Transmembrane</keyword>
<dbReference type="InterPro" id="IPR011009">
    <property type="entry name" value="Kinase-like_dom_sf"/>
</dbReference>
<dbReference type="PROSITE" id="PS50026">
    <property type="entry name" value="EGF_3"/>
    <property type="match status" value="1"/>
</dbReference>
<keyword evidence="6" id="KW-0732">Signal</keyword>
<dbReference type="PROSITE" id="PS00107">
    <property type="entry name" value="PROTEIN_KINASE_ATP"/>
    <property type="match status" value="1"/>
</dbReference>
<dbReference type="PROSITE" id="PS50011">
    <property type="entry name" value="PROTEIN_KINASE_DOM"/>
    <property type="match status" value="1"/>
</dbReference>
<evidence type="ECO:0000259" key="20">
    <source>
        <dbReference type="PROSITE" id="PS50026"/>
    </source>
</evidence>
<feature type="transmembrane region" description="Helical" evidence="18">
    <location>
        <begin position="137"/>
        <end position="159"/>
    </location>
</feature>
<dbReference type="PROSITE" id="PS00010">
    <property type="entry name" value="ASX_HYDROXYL"/>
    <property type="match status" value="1"/>
</dbReference>
<keyword evidence="11 18" id="KW-1133">Transmembrane helix</keyword>
<keyword evidence="10 17" id="KW-0067">ATP-binding</keyword>
<comment type="catalytic activity">
    <reaction evidence="15">
        <text>L-threonyl-[protein] + ATP = O-phospho-L-threonyl-[protein] + ADP + H(+)</text>
        <dbReference type="Rhea" id="RHEA:46608"/>
        <dbReference type="Rhea" id="RHEA-COMP:11060"/>
        <dbReference type="Rhea" id="RHEA-COMP:11605"/>
        <dbReference type="ChEBI" id="CHEBI:15378"/>
        <dbReference type="ChEBI" id="CHEBI:30013"/>
        <dbReference type="ChEBI" id="CHEBI:30616"/>
        <dbReference type="ChEBI" id="CHEBI:61977"/>
        <dbReference type="ChEBI" id="CHEBI:456216"/>
    </reaction>
</comment>
<dbReference type="InterPro" id="IPR000719">
    <property type="entry name" value="Prot_kinase_dom"/>
</dbReference>
<proteinExistence type="predicted"/>
<dbReference type="InterPro" id="IPR049883">
    <property type="entry name" value="NOTCH1_EGF-like"/>
</dbReference>
<dbReference type="PROSITE" id="PS01187">
    <property type="entry name" value="EGF_CA"/>
    <property type="match status" value="1"/>
</dbReference>
<keyword evidence="13" id="KW-1015">Disulfide bond</keyword>
<evidence type="ECO:0000313" key="22">
    <source>
        <dbReference type="Proteomes" id="UP000594638"/>
    </source>
</evidence>
<dbReference type="AlphaFoldDB" id="A0A8S0S2A6"/>
<feature type="domain" description="EGF-like" evidence="20">
    <location>
        <begin position="84"/>
        <end position="117"/>
    </location>
</feature>
<evidence type="ECO:0000256" key="7">
    <source>
        <dbReference type="ARBA" id="ARBA00022737"/>
    </source>
</evidence>
<comment type="caution">
    <text evidence="16">Lacks conserved residue(s) required for the propagation of feature annotation.</text>
</comment>
<accession>A0A8S0S2A6</accession>
<evidence type="ECO:0000256" key="11">
    <source>
        <dbReference type="ARBA" id="ARBA00022989"/>
    </source>
</evidence>
<dbReference type="InterPro" id="IPR017441">
    <property type="entry name" value="Protein_kinase_ATP_BS"/>
</dbReference>
<organism evidence="21 22">
    <name type="scientific">Olea europaea subsp. europaea</name>
    <dbReference type="NCBI Taxonomy" id="158383"/>
    <lineage>
        <taxon>Eukaryota</taxon>
        <taxon>Viridiplantae</taxon>
        <taxon>Streptophyta</taxon>
        <taxon>Embryophyta</taxon>
        <taxon>Tracheophyta</taxon>
        <taxon>Spermatophyta</taxon>
        <taxon>Magnoliopsida</taxon>
        <taxon>eudicotyledons</taxon>
        <taxon>Gunneridae</taxon>
        <taxon>Pentapetalae</taxon>
        <taxon>asterids</taxon>
        <taxon>lamiids</taxon>
        <taxon>Lamiales</taxon>
        <taxon>Oleaceae</taxon>
        <taxon>Oleeae</taxon>
        <taxon>Olea</taxon>
    </lineage>
</organism>
<keyword evidence="9 21" id="KW-0418">Kinase</keyword>